<dbReference type="GO" id="GO:0005657">
    <property type="term" value="C:replication fork"/>
    <property type="evidence" value="ECO:0007669"/>
    <property type="project" value="TreeGrafter"/>
</dbReference>
<protein>
    <recommendedName>
        <fullName evidence="8">RecA family profile 1 domain-containing protein</fullName>
    </recommendedName>
</protein>
<evidence type="ECO:0000313" key="9">
    <source>
        <dbReference type="EMBL" id="KAK7693230.1"/>
    </source>
</evidence>
<keyword evidence="4" id="KW-0067">ATP-binding</keyword>
<feature type="compositionally biased region" description="Polar residues" evidence="7">
    <location>
        <begin position="413"/>
        <end position="422"/>
    </location>
</feature>
<dbReference type="PANTHER" id="PTHR46487">
    <property type="entry name" value="DNA REPAIR PROTEIN XRCC3"/>
    <property type="match status" value="1"/>
</dbReference>
<keyword evidence="2" id="KW-0547">Nucleotide-binding</keyword>
<evidence type="ECO:0000313" key="10">
    <source>
        <dbReference type="Proteomes" id="UP001385951"/>
    </source>
</evidence>
<comment type="subcellular location">
    <subcellularLocation>
        <location evidence="1">Nucleus</location>
    </subcellularLocation>
</comment>
<dbReference type="GO" id="GO:0090656">
    <property type="term" value="P:t-circle formation"/>
    <property type="evidence" value="ECO:0007669"/>
    <property type="project" value="TreeGrafter"/>
</dbReference>
<evidence type="ECO:0000256" key="4">
    <source>
        <dbReference type="ARBA" id="ARBA00022840"/>
    </source>
</evidence>
<proteinExistence type="predicted"/>
<dbReference type="AlphaFoldDB" id="A0AAW0GQC1"/>
<feature type="region of interest" description="Disordered" evidence="7">
    <location>
        <begin position="407"/>
        <end position="488"/>
    </location>
</feature>
<dbReference type="EMBL" id="JASBNA010000003">
    <property type="protein sequence ID" value="KAK7693230.1"/>
    <property type="molecule type" value="Genomic_DNA"/>
</dbReference>
<dbReference type="GO" id="GO:0000722">
    <property type="term" value="P:telomere maintenance via recombination"/>
    <property type="evidence" value="ECO:0007669"/>
    <property type="project" value="TreeGrafter"/>
</dbReference>
<reference evidence="9 10" key="1">
    <citation type="submission" date="2022-09" db="EMBL/GenBank/DDBJ databases">
        <authorList>
            <person name="Palmer J.M."/>
        </authorList>
    </citation>
    <scope>NUCLEOTIDE SEQUENCE [LARGE SCALE GENOMIC DNA]</scope>
    <source>
        <strain evidence="9 10">DSM 7382</strain>
    </source>
</reference>
<keyword evidence="5" id="KW-0234">DNA repair</keyword>
<feature type="region of interest" description="Disordered" evidence="7">
    <location>
        <begin position="319"/>
        <end position="346"/>
    </location>
</feature>
<dbReference type="Gene3D" id="3.40.50.300">
    <property type="entry name" value="P-loop containing nucleotide triphosphate hydrolases"/>
    <property type="match status" value="1"/>
</dbReference>
<dbReference type="PANTHER" id="PTHR46487:SF1">
    <property type="entry name" value="DNA REPAIR PROTEIN XRCC3"/>
    <property type="match status" value="1"/>
</dbReference>
<evidence type="ECO:0000256" key="5">
    <source>
        <dbReference type="ARBA" id="ARBA00023204"/>
    </source>
</evidence>
<keyword evidence="3" id="KW-0227">DNA damage</keyword>
<keyword evidence="6" id="KW-0539">Nucleus</keyword>
<keyword evidence="10" id="KW-1185">Reference proteome</keyword>
<evidence type="ECO:0000256" key="7">
    <source>
        <dbReference type="SAM" id="MobiDB-lite"/>
    </source>
</evidence>
<name>A0AAW0GQC1_9APHY</name>
<dbReference type="GO" id="GO:0071140">
    <property type="term" value="P:resolution of mitotic recombination intermediates"/>
    <property type="evidence" value="ECO:0007669"/>
    <property type="project" value="TreeGrafter"/>
</dbReference>
<dbReference type="GO" id="GO:0005524">
    <property type="term" value="F:ATP binding"/>
    <property type="evidence" value="ECO:0007669"/>
    <property type="project" value="UniProtKB-KW"/>
</dbReference>
<sequence>MDFHSLHSLSCLPNDQKSALRHGHYTTVADLLLADPSEVARKCKLQHATVLQILDTVCGQFAPNPRTLDSFVAGPEIFTSGDPALDVTLGGGIRTGMVWEIVGESAAGKSQLGFQMSLTVQLPRDLGGPEGSACILLTSKTLYTNRLLEMVDSHPLLSPDICGLSDIHTTRTSTILELIRALKTELPHFCEQRISLPESKPVKLVVIDTLTELFHVDGETRATSLWQRAKDLSEISSHLHSLAHRYDIAIVVLNEVTDAFDPPVGEENSDDLLYRNQARFFNRADSIPGENKKEAALGLVWANQVNARIMLTRTERMRELDDTEVRPSKRRRLDSNTGQPPSQTNRTRIRRLTVIFSNVAPPASLDYIITSQGISVLQEDTIPTTQPPPAPPSASIPQIRHLAAYATPPSDETIPSSQSQPLLPTFVDLPSDDGPQPHSEGPNGENGPEPEEDEWDAYWKEVDSMDDLYAELDSSAPSSSLPTNPFED</sequence>
<gene>
    <name evidence="9" type="ORF">QCA50_002796</name>
</gene>
<evidence type="ECO:0000256" key="2">
    <source>
        <dbReference type="ARBA" id="ARBA00022741"/>
    </source>
</evidence>
<dbReference type="Proteomes" id="UP001385951">
    <property type="component" value="Unassembled WGS sequence"/>
</dbReference>
<dbReference type="GO" id="GO:0045003">
    <property type="term" value="P:double-strand break repair via synthesis-dependent strand annealing"/>
    <property type="evidence" value="ECO:0007669"/>
    <property type="project" value="TreeGrafter"/>
</dbReference>
<accession>A0AAW0GQC1</accession>
<dbReference type="InterPro" id="IPR020588">
    <property type="entry name" value="RecA_ATP-bd"/>
</dbReference>
<feature type="compositionally biased region" description="Polar residues" evidence="7">
    <location>
        <begin position="335"/>
        <end position="346"/>
    </location>
</feature>
<evidence type="ECO:0000256" key="1">
    <source>
        <dbReference type="ARBA" id="ARBA00004123"/>
    </source>
</evidence>
<dbReference type="InterPro" id="IPR047348">
    <property type="entry name" value="XRCC3-like_C"/>
</dbReference>
<dbReference type="SUPFAM" id="SSF52540">
    <property type="entry name" value="P-loop containing nucleoside triphosphate hydrolases"/>
    <property type="match status" value="1"/>
</dbReference>
<dbReference type="PROSITE" id="PS50162">
    <property type="entry name" value="RECA_2"/>
    <property type="match status" value="1"/>
</dbReference>
<comment type="caution">
    <text evidence="9">The sequence shown here is derived from an EMBL/GenBank/DDBJ whole genome shotgun (WGS) entry which is preliminary data.</text>
</comment>
<feature type="compositionally biased region" description="Polar residues" evidence="7">
    <location>
        <begin position="475"/>
        <end position="488"/>
    </location>
</feature>
<dbReference type="InterPro" id="IPR027417">
    <property type="entry name" value="P-loop_NTPase"/>
</dbReference>
<dbReference type="GO" id="GO:0061982">
    <property type="term" value="P:meiosis I cell cycle process"/>
    <property type="evidence" value="ECO:0007669"/>
    <property type="project" value="UniProtKB-ARBA"/>
</dbReference>
<dbReference type="CDD" id="cd19491">
    <property type="entry name" value="XRCC3"/>
    <property type="match status" value="1"/>
</dbReference>
<feature type="domain" description="RecA family profile 1" evidence="8">
    <location>
        <begin position="74"/>
        <end position="256"/>
    </location>
</feature>
<dbReference type="GO" id="GO:0140664">
    <property type="term" value="F:ATP-dependent DNA damage sensor activity"/>
    <property type="evidence" value="ECO:0007669"/>
    <property type="project" value="InterPro"/>
</dbReference>
<dbReference type="GO" id="GO:0000400">
    <property type="term" value="F:four-way junction DNA binding"/>
    <property type="evidence" value="ECO:0007669"/>
    <property type="project" value="TreeGrafter"/>
</dbReference>
<evidence type="ECO:0000256" key="3">
    <source>
        <dbReference type="ARBA" id="ARBA00022763"/>
    </source>
</evidence>
<evidence type="ECO:0000256" key="6">
    <source>
        <dbReference type="ARBA" id="ARBA00023242"/>
    </source>
</evidence>
<organism evidence="9 10">
    <name type="scientific">Cerrena zonata</name>
    <dbReference type="NCBI Taxonomy" id="2478898"/>
    <lineage>
        <taxon>Eukaryota</taxon>
        <taxon>Fungi</taxon>
        <taxon>Dikarya</taxon>
        <taxon>Basidiomycota</taxon>
        <taxon>Agaricomycotina</taxon>
        <taxon>Agaricomycetes</taxon>
        <taxon>Polyporales</taxon>
        <taxon>Cerrenaceae</taxon>
        <taxon>Cerrena</taxon>
    </lineage>
</organism>
<evidence type="ECO:0000259" key="8">
    <source>
        <dbReference type="PROSITE" id="PS50162"/>
    </source>
</evidence>
<dbReference type="GO" id="GO:0033065">
    <property type="term" value="C:Rad51C-XRCC3 complex"/>
    <property type="evidence" value="ECO:0007669"/>
    <property type="project" value="TreeGrafter"/>
</dbReference>
<dbReference type="Pfam" id="PF08423">
    <property type="entry name" value="Rad51"/>
    <property type="match status" value="1"/>
</dbReference>
<dbReference type="InterPro" id="IPR013632">
    <property type="entry name" value="Rad51_C"/>
</dbReference>